<dbReference type="AlphaFoldDB" id="A0A225DHM8"/>
<comment type="caution">
    <text evidence="2">The sequence shown here is derived from an EMBL/GenBank/DDBJ whole genome shotgun (WGS) entry which is preliminary data.</text>
</comment>
<dbReference type="EMBL" id="NIDE01000007">
    <property type="protein sequence ID" value="OWK41000.1"/>
    <property type="molecule type" value="Genomic_DNA"/>
</dbReference>
<organism evidence="2 3">
    <name type="scientific">Fimbriiglobus ruber</name>
    <dbReference type="NCBI Taxonomy" id="1908690"/>
    <lineage>
        <taxon>Bacteria</taxon>
        <taxon>Pseudomonadati</taxon>
        <taxon>Planctomycetota</taxon>
        <taxon>Planctomycetia</taxon>
        <taxon>Gemmatales</taxon>
        <taxon>Gemmataceae</taxon>
        <taxon>Fimbriiglobus</taxon>
    </lineage>
</organism>
<feature type="region of interest" description="Disordered" evidence="1">
    <location>
        <begin position="15"/>
        <end position="38"/>
    </location>
</feature>
<accession>A0A225DHM8</accession>
<gene>
    <name evidence="2" type="ORF">FRUB_04892</name>
</gene>
<proteinExistence type="predicted"/>
<keyword evidence="3" id="KW-1185">Reference proteome</keyword>
<reference evidence="3" key="1">
    <citation type="submission" date="2017-06" db="EMBL/GenBank/DDBJ databases">
        <title>Genome analysis of Fimbriiglobus ruber SP5, the first member of the order Planctomycetales with confirmed chitinolytic capability.</title>
        <authorList>
            <person name="Ravin N.V."/>
            <person name="Rakitin A.L."/>
            <person name="Ivanova A.A."/>
            <person name="Beletsky A.V."/>
            <person name="Kulichevskaya I.S."/>
            <person name="Mardanov A.V."/>
            <person name="Dedysh S.N."/>
        </authorList>
    </citation>
    <scope>NUCLEOTIDE SEQUENCE [LARGE SCALE GENOMIC DNA]</scope>
    <source>
        <strain evidence="3">SP5</strain>
    </source>
</reference>
<evidence type="ECO:0000313" key="2">
    <source>
        <dbReference type="EMBL" id="OWK41000.1"/>
    </source>
</evidence>
<protein>
    <submittedName>
        <fullName evidence="2">Uncharacterized protein</fullName>
    </submittedName>
</protein>
<name>A0A225DHM8_9BACT</name>
<evidence type="ECO:0000256" key="1">
    <source>
        <dbReference type="SAM" id="MobiDB-lite"/>
    </source>
</evidence>
<dbReference type="RefSeq" id="WP_088255967.1">
    <property type="nucleotide sequence ID" value="NZ_NIDE01000007.1"/>
</dbReference>
<evidence type="ECO:0000313" key="3">
    <source>
        <dbReference type="Proteomes" id="UP000214646"/>
    </source>
</evidence>
<sequence>MGIVRDIFEGITTGLVTATRDPPRPSLGPGPGTRDPGRIDRFCRALGWSIDGRDGDAVELHFRNPTGGIAIVRVESADEDWVLFSAHSAAVLPVSTVPPEVTGYLLRQNAALAAGGWAAIVSPSSAVAFGLLYRTPGPGLCPASFQLVCESMAREAAEFDARLAAAGLLRRP</sequence>
<dbReference type="Proteomes" id="UP000214646">
    <property type="component" value="Unassembled WGS sequence"/>
</dbReference>